<organism evidence="3 4">
    <name type="scientific">Desmophyllum pertusum</name>
    <dbReference type="NCBI Taxonomy" id="174260"/>
    <lineage>
        <taxon>Eukaryota</taxon>
        <taxon>Metazoa</taxon>
        <taxon>Cnidaria</taxon>
        <taxon>Anthozoa</taxon>
        <taxon>Hexacorallia</taxon>
        <taxon>Scleractinia</taxon>
        <taxon>Caryophylliina</taxon>
        <taxon>Caryophylliidae</taxon>
        <taxon>Desmophyllum</taxon>
    </lineage>
</organism>
<name>A0A9W9ZM65_9CNID</name>
<dbReference type="InterPro" id="IPR029370">
    <property type="entry name" value="TMEM117"/>
</dbReference>
<keyword evidence="1" id="KW-0472">Membrane</keyword>
<dbReference type="PANTHER" id="PTHR31226">
    <property type="entry name" value="TRANSMEMBRANE PROTEIN 117"/>
    <property type="match status" value="1"/>
</dbReference>
<dbReference type="Pfam" id="PF15113">
    <property type="entry name" value="TMEM117"/>
    <property type="match status" value="1"/>
</dbReference>
<reference evidence="3" key="1">
    <citation type="submission" date="2023-01" db="EMBL/GenBank/DDBJ databases">
        <title>Genome assembly of the deep-sea coral Lophelia pertusa.</title>
        <authorList>
            <person name="Herrera S."/>
            <person name="Cordes E."/>
        </authorList>
    </citation>
    <scope>NUCLEOTIDE SEQUENCE</scope>
    <source>
        <strain evidence="3">USNM1676648</strain>
        <tissue evidence="3">Polyp</tissue>
    </source>
</reference>
<feature type="transmembrane region" description="Helical" evidence="1">
    <location>
        <begin position="50"/>
        <end position="71"/>
    </location>
</feature>
<comment type="caution">
    <text evidence="3">The sequence shown here is derived from an EMBL/GenBank/DDBJ whole genome shotgun (WGS) entry which is preliminary data.</text>
</comment>
<evidence type="ECO:0000256" key="1">
    <source>
        <dbReference type="SAM" id="Phobius"/>
    </source>
</evidence>
<feature type="signal peptide" evidence="2">
    <location>
        <begin position="1"/>
        <end position="16"/>
    </location>
</feature>
<evidence type="ECO:0000313" key="4">
    <source>
        <dbReference type="Proteomes" id="UP001163046"/>
    </source>
</evidence>
<evidence type="ECO:0000313" key="3">
    <source>
        <dbReference type="EMBL" id="KAJ7383930.1"/>
    </source>
</evidence>
<protein>
    <submittedName>
        <fullName evidence="3">Uncharacterized protein</fullName>
    </submittedName>
</protein>
<keyword evidence="1" id="KW-0812">Transmembrane</keyword>
<dbReference type="PANTHER" id="PTHR31226:SF1">
    <property type="entry name" value="TRANSMEMBRANE PROTEIN 117"/>
    <property type="match status" value="1"/>
</dbReference>
<dbReference type="Proteomes" id="UP001163046">
    <property type="component" value="Unassembled WGS sequence"/>
</dbReference>
<feature type="chain" id="PRO_5040813888" evidence="2">
    <location>
        <begin position="17"/>
        <end position="123"/>
    </location>
</feature>
<keyword evidence="1" id="KW-1133">Transmembrane helix</keyword>
<keyword evidence="2" id="KW-0732">Signal</keyword>
<keyword evidence="4" id="KW-1185">Reference proteome</keyword>
<gene>
    <name evidence="3" type="ORF">OS493_024615</name>
</gene>
<dbReference type="AlphaFoldDB" id="A0A9W9ZM65"/>
<dbReference type="OrthoDB" id="419441at2759"/>
<dbReference type="GO" id="GO:0070059">
    <property type="term" value="P:intrinsic apoptotic signaling pathway in response to endoplasmic reticulum stress"/>
    <property type="evidence" value="ECO:0007669"/>
    <property type="project" value="TreeGrafter"/>
</dbReference>
<sequence>MTFWAVLNICNFLIFAEDPVSHSYRECIIDVIGDIYTFIFVRWPRGSFSLIKFSCWMFAVLLGMCIGKWIVHGWLFCKKLKLKMFTEDGQGSWMVMFLTSLLSLFIFSFAYNGFLMLEGNAFL</sequence>
<feature type="transmembrane region" description="Helical" evidence="1">
    <location>
        <begin position="92"/>
        <end position="114"/>
    </location>
</feature>
<dbReference type="EMBL" id="MU825892">
    <property type="protein sequence ID" value="KAJ7383930.1"/>
    <property type="molecule type" value="Genomic_DNA"/>
</dbReference>
<accession>A0A9W9ZM65</accession>
<proteinExistence type="predicted"/>
<evidence type="ECO:0000256" key="2">
    <source>
        <dbReference type="SAM" id="SignalP"/>
    </source>
</evidence>